<reference evidence="1" key="2">
    <citation type="journal article" date="2015" name="Fish Shellfish Immunol.">
        <title>Early steps in the European eel (Anguilla anguilla)-Vibrio vulnificus interaction in the gills: Role of the RtxA13 toxin.</title>
        <authorList>
            <person name="Callol A."/>
            <person name="Pajuelo D."/>
            <person name="Ebbesson L."/>
            <person name="Teles M."/>
            <person name="MacKenzie S."/>
            <person name="Amaro C."/>
        </authorList>
    </citation>
    <scope>NUCLEOTIDE SEQUENCE</scope>
</reference>
<organism evidence="1">
    <name type="scientific">Anguilla anguilla</name>
    <name type="common">European freshwater eel</name>
    <name type="synonym">Muraena anguilla</name>
    <dbReference type="NCBI Taxonomy" id="7936"/>
    <lineage>
        <taxon>Eukaryota</taxon>
        <taxon>Metazoa</taxon>
        <taxon>Chordata</taxon>
        <taxon>Craniata</taxon>
        <taxon>Vertebrata</taxon>
        <taxon>Euteleostomi</taxon>
        <taxon>Actinopterygii</taxon>
        <taxon>Neopterygii</taxon>
        <taxon>Teleostei</taxon>
        <taxon>Anguilliformes</taxon>
        <taxon>Anguillidae</taxon>
        <taxon>Anguilla</taxon>
    </lineage>
</organism>
<dbReference type="AlphaFoldDB" id="A0A0E9V2A6"/>
<proteinExistence type="predicted"/>
<dbReference type="EMBL" id="GBXM01037204">
    <property type="protein sequence ID" value="JAH71373.1"/>
    <property type="molecule type" value="Transcribed_RNA"/>
</dbReference>
<reference evidence="1" key="1">
    <citation type="submission" date="2014-11" db="EMBL/GenBank/DDBJ databases">
        <authorList>
            <person name="Amaro Gonzalez C."/>
        </authorList>
    </citation>
    <scope>NUCLEOTIDE SEQUENCE</scope>
</reference>
<evidence type="ECO:0000313" key="1">
    <source>
        <dbReference type="EMBL" id="JAH71373.1"/>
    </source>
</evidence>
<accession>A0A0E9V2A6</accession>
<sequence length="18" mass="1970">MRKAVSNSMLSKDSFLVG</sequence>
<name>A0A0E9V2A6_ANGAN</name>
<protein>
    <submittedName>
        <fullName evidence="1">Uncharacterized protein</fullName>
    </submittedName>
</protein>